<proteinExistence type="predicted"/>
<dbReference type="AlphaFoldDB" id="A0A6A7BQA6"/>
<sequence length="149" mass="16354">MVSIAGVHQLQITRLLRVDELIASAGVRGCVLRLMPHASNDGWRASRPSNVSMALRICAKANPHRATSALNTGQSHQHSSDITIPAVIHRQSLALWQTSSHFSTSIDMSANTGQHWACYLDTLQSCRFSMSEASVPICFVQYSRRILPG</sequence>
<dbReference type="Proteomes" id="UP000799423">
    <property type="component" value="Unassembled WGS sequence"/>
</dbReference>
<reference evidence="1" key="1">
    <citation type="submission" date="2020-01" db="EMBL/GenBank/DDBJ databases">
        <authorList>
            <consortium name="DOE Joint Genome Institute"/>
            <person name="Haridas S."/>
            <person name="Albert R."/>
            <person name="Binder M."/>
            <person name="Bloem J."/>
            <person name="Labutti K."/>
            <person name="Salamov A."/>
            <person name="Andreopoulos B."/>
            <person name="Baker S.E."/>
            <person name="Barry K."/>
            <person name="Bills G."/>
            <person name="Bluhm B.H."/>
            <person name="Cannon C."/>
            <person name="Castanera R."/>
            <person name="Culley D.E."/>
            <person name="Daum C."/>
            <person name="Ezra D."/>
            <person name="Gonzalez J.B."/>
            <person name="Henrissat B."/>
            <person name="Kuo A."/>
            <person name="Liang C."/>
            <person name="Lipzen A."/>
            <person name="Lutzoni F."/>
            <person name="Magnuson J."/>
            <person name="Mondo S."/>
            <person name="Nolan M."/>
            <person name="Ohm R."/>
            <person name="Pangilinan J."/>
            <person name="Park H.-J."/>
            <person name="Ramirez L."/>
            <person name="Alfaro M."/>
            <person name="Sun H."/>
            <person name="Tritt A."/>
            <person name="Yoshinaga Y."/>
            <person name="Zwiers L.-H."/>
            <person name="Turgeon B.G."/>
            <person name="Goodwin S.B."/>
            <person name="Spatafora J.W."/>
            <person name="Crous P.W."/>
            <person name="Grigoriev I.V."/>
        </authorList>
    </citation>
    <scope>NUCLEOTIDE SEQUENCE</scope>
    <source>
        <strain evidence="1">IPT5</strain>
    </source>
</reference>
<protein>
    <submittedName>
        <fullName evidence="1">Uncharacterized protein</fullName>
    </submittedName>
</protein>
<evidence type="ECO:0000313" key="1">
    <source>
        <dbReference type="EMBL" id="KAF2856925.1"/>
    </source>
</evidence>
<gene>
    <name evidence="1" type="ORF">T440DRAFT_13673</name>
</gene>
<dbReference type="EMBL" id="MU006288">
    <property type="protein sequence ID" value="KAF2856925.1"/>
    <property type="molecule type" value="Genomic_DNA"/>
</dbReference>
<organism evidence="1 2">
    <name type="scientific">Plenodomus tracheiphilus IPT5</name>
    <dbReference type="NCBI Taxonomy" id="1408161"/>
    <lineage>
        <taxon>Eukaryota</taxon>
        <taxon>Fungi</taxon>
        <taxon>Dikarya</taxon>
        <taxon>Ascomycota</taxon>
        <taxon>Pezizomycotina</taxon>
        <taxon>Dothideomycetes</taxon>
        <taxon>Pleosporomycetidae</taxon>
        <taxon>Pleosporales</taxon>
        <taxon>Pleosporineae</taxon>
        <taxon>Leptosphaeriaceae</taxon>
        <taxon>Plenodomus</taxon>
    </lineage>
</organism>
<accession>A0A6A7BQA6</accession>
<name>A0A6A7BQA6_9PLEO</name>
<keyword evidence="2" id="KW-1185">Reference proteome</keyword>
<evidence type="ECO:0000313" key="2">
    <source>
        <dbReference type="Proteomes" id="UP000799423"/>
    </source>
</evidence>